<dbReference type="InterPro" id="IPR032466">
    <property type="entry name" value="Metal_Hydrolase"/>
</dbReference>
<dbReference type="EMBL" id="CAADFI010000073">
    <property type="protein sequence ID" value="VFJ95206.1"/>
    <property type="molecule type" value="Genomic_DNA"/>
</dbReference>
<dbReference type="PANTHER" id="PTHR21240">
    <property type="entry name" value="2-AMINO-3-CARBOXYLMUCONATE-6-SEMIALDEHYDE DECARBOXYLASE"/>
    <property type="match status" value="1"/>
</dbReference>
<dbReference type="GO" id="GO:0016831">
    <property type="term" value="F:carboxy-lyase activity"/>
    <property type="evidence" value="ECO:0007669"/>
    <property type="project" value="InterPro"/>
</dbReference>
<evidence type="ECO:0000313" key="3">
    <source>
        <dbReference type="EMBL" id="VFJ94317.1"/>
    </source>
</evidence>
<sequence>MDCHTHAAPLRGNELLEELERVGVTHAIVMVIPSAMTLTEDGDYTLHRNETALERLADDNRQLGIWCRHVGPTLLPFAWLDHRMKCVTSLFEDLVARYHFRGLKIHQVFNGPADHRYFELVGKAVELDVPIMIHTGFRAPAHAQNIGLLAARFPEGKFLCAHLLEEWNLNTRADYRRLADNHDNVSFECSYVRHPRRLGEFVRDIGAHRILFGSDFPFGARDIAWDLTKVRWAGIGDAAKEKILWRNAAALFGLSERV</sequence>
<keyword evidence="3" id="KW-0378">Hydrolase</keyword>
<evidence type="ECO:0000256" key="1">
    <source>
        <dbReference type="ARBA" id="ARBA00023239"/>
    </source>
</evidence>
<dbReference type="GO" id="GO:0016787">
    <property type="term" value="F:hydrolase activity"/>
    <property type="evidence" value="ECO:0007669"/>
    <property type="project" value="UniProtKB-KW"/>
</dbReference>
<dbReference type="SUPFAM" id="SSF51556">
    <property type="entry name" value="Metallo-dependent hydrolases"/>
    <property type="match status" value="1"/>
</dbReference>
<feature type="domain" description="Amidohydrolase-related" evidence="2">
    <location>
        <begin position="2"/>
        <end position="254"/>
    </location>
</feature>
<gene>
    <name evidence="3" type="ORF">BECKH772A_GA0070896_100705</name>
    <name evidence="4" type="ORF">BECKH772B_GA0070898_100735</name>
    <name evidence="5" type="ORF">BECKH772C_GA0070978_100655</name>
</gene>
<evidence type="ECO:0000313" key="5">
    <source>
        <dbReference type="EMBL" id="VFK01411.1"/>
    </source>
</evidence>
<dbReference type="InterPro" id="IPR032465">
    <property type="entry name" value="ACMSD"/>
</dbReference>
<name>A0A450UP67_9GAMM</name>
<dbReference type="InterPro" id="IPR006680">
    <property type="entry name" value="Amidohydro-rel"/>
</dbReference>
<proteinExistence type="predicted"/>
<evidence type="ECO:0000259" key="2">
    <source>
        <dbReference type="Pfam" id="PF04909"/>
    </source>
</evidence>
<dbReference type="Gene3D" id="3.20.20.140">
    <property type="entry name" value="Metal-dependent hydrolases"/>
    <property type="match status" value="1"/>
</dbReference>
<dbReference type="EMBL" id="CAADFJ010000065">
    <property type="protein sequence ID" value="VFK01411.1"/>
    <property type="molecule type" value="Genomic_DNA"/>
</dbReference>
<dbReference type="AlphaFoldDB" id="A0A450UP67"/>
<dbReference type="Pfam" id="PF04909">
    <property type="entry name" value="Amidohydro_2"/>
    <property type="match status" value="1"/>
</dbReference>
<keyword evidence="1" id="KW-0456">Lyase</keyword>
<dbReference type="EMBL" id="CAADFG010000070">
    <property type="protein sequence ID" value="VFJ94317.1"/>
    <property type="molecule type" value="Genomic_DNA"/>
</dbReference>
<organism evidence="3">
    <name type="scientific">Candidatus Kentrum eta</name>
    <dbReference type="NCBI Taxonomy" id="2126337"/>
    <lineage>
        <taxon>Bacteria</taxon>
        <taxon>Pseudomonadati</taxon>
        <taxon>Pseudomonadota</taxon>
        <taxon>Gammaproteobacteria</taxon>
        <taxon>Candidatus Kentrum</taxon>
    </lineage>
</organism>
<accession>A0A450UP67</accession>
<protein>
    <submittedName>
        <fullName evidence="3">Predicted metal-dependent hydrolase, TIM-barrel fold</fullName>
    </submittedName>
</protein>
<evidence type="ECO:0000313" key="4">
    <source>
        <dbReference type="EMBL" id="VFJ95206.1"/>
    </source>
</evidence>
<reference evidence="3" key="1">
    <citation type="submission" date="2019-02" db="EMBL/GenBank/DDBJ databases">
        <authorList>
            <person name="Gruber-Vodicka R. H."/>
            <person name="Seah K. B. B."/>
        </authorList>
    </citation>
    <scope>NUCLEOTIDE SEQUENCE</scope>
    <source>
        <strain evidence="5">BECK_SA2B12</strain>
        <strain evidence="3">BECK_SA2B15</strain>
        <strain evidence="4">BECK_SA2B20</strain>
    </source>
</reference>